<feature type="compositionally biased region" description="Low complexity" evidence="1">
    <location>
        <begin position="42"/>
        <end position="51"/>
    </location>
</feature>
<organism evidence="2 3">
    <name type="scientific">Pseudocercospora fuligena</name>
    <dbReference type="NCBI Taxonomy" id="685502"/>
    <lineage>
        <taxon>Eukaryota</taxon>
        <taxon>Fungi</taxon>
        <taxon>Dikarya</taxon>
        <taxon>Ascomycota</taxon>
        <taxon>Pezizomycotina</taxon>
        <taxon>Dothideomycetes</taxon>
        <taxon>Dothideomycetidae</taxon>
        <taxon>Mycosphaerellales</taxon>
        <taxon>Mycosphaerellaceae</taxon>
        <taxon>Pseudocercospora</taxon>
    </lineage>
</organism>
<evidence type="ECO:0000313" key="3">
    <source>
        <dbReference type="Proteomes" id="UP000660729"/>
    </source>
</evidence>
<keyword evidence="3" id="KW-1185">Reference proteome</keyword>
<evidence type="ECO:0000256" key="1">
    <source>
        <dbReference type="SAM" id="MobiDB-lite"/>
    </source>
</evidence>
<comment type="caution">
    <text evidence="2">The sequence shown here is derived from an EMBL/GenBank/DDBJ whole genome shotgun (WGS) entry which is preliminary data.</text>
</comment>
<dbReference type="OrthoDB" id="5305306at2759"/>
<accession>A0A8H6R5Q7</accession>
<dbReference type="AlphaFoldDB" id="A0A8H6R5Q7"/>
<dbReference type="Proteomes" id="UP000660729">
    <property type="component" value="Unassembled WGS sequence"/>
</dbReference>
<feature type="compositionally biased region" description="Basic residues" evidence="1">
    <location>
        <begin position="1"/>
        <end position="11"/>
    </location>
</feature>
<feature type="compositionally biased region" description="Gly residues" evidence="1">
    <location>
        <begin position="12"/>
        <end position="41"/>
    </location>
</feature>
<dbReference type="EMBL" id="JABCIY010000344">
    <property type="protein sequence ID" value="KAF7185096.1"/>
    <property type="molecule type" value="Genomic_DNA"/>
</dbReference>
<proteinExistence type="predicted"/>
<reference evidence="2" key="1">
    <citation type="submission" date="2020-04" db="EMBL/GenBank/DDBJ databases">
        <title>Draft genome resource of the tomato pathogen Pseudocercospora fuligena.</title>
        <authorList>
            <person name="Zaccaron A."/>
        </authorList>
    </citation>
    <scope>NUCLEOTIDE SEQUENCE</scope>
    <source>
        <strain evidence="2">PF001</strain>
    </source>
</reference>
<sequence>MGGRSSSRRGGARGGRGGQGGNRGGQRGGGSTSSGGRGGVEGQQQQRVSPQSPQPPPGLTGPRPVSHTQSRAWIAPRIVADQAIQTQRQRLAHLNRHRGNFCPRSDVWPQDYDITTHRTFITRDRAAMSRHVRDRDRRIARERIDTGLLHAPPAINTAFNSRYLTWKINLSSVLCLPTIFTEHHTLGRTTPEAAWPEPHEQKYEGDERIATDRIHGRFLPHPRVPGNGTVNWQQRSFVPQQLLENFHYPIPDEVEILFRSHRVDELEVSDEIGAELIGEDLMERLDELWE</sequence>
<protein>
    <submittedName>
        <fullName evidence="2">Uncharacterized protein</fullName>
    </submittedName>
</protein>
<evidence type="ECO:0000313" key="2">
    <source>
        <dbReference type="EMBL" id="KAF7185096.1"/>
    </source>
</evidence>
<feature type="region of interest" description="Disordered" evidence="1">
    <location>
        <begin position="1"/>
        <end position="68"/>
    </location>
</feature>
<name>A0A8H6R5Q7_9PEZI</name>
<gene>
    <name evidence="2" type="ORF">HII31_13719</name>
</gene>